<evidence type="ECO:0000313" key="9">
    <source>
        <dbReference type="Proteomes" id="UP001211065"/>
    </source>
</evidence>
<keyword evidence="6" id="KW-0812">Transmembrane</keyword>
<proteinExistence type="predicted"/>
<dbReference type="GO" id="GO:0004114">
    <property type="term" value="F:3',5'-cyclic-nucleotide phosphodiesterase activity"/>
    <property type="evidence" value="ECO:0007669"/>
    <property type="project" value="InterPro"/>
</dbReference>
<evidence type="ECO:0000256" key="3">
    <source>
        <dbReference type="PIRSR" id="PIRSR623088-1"/>
    </source>
</evidence>
<sequence length="450" mass="52327">MIIDYPADRQLNELVLNLFTCFAGLIFSNILSYGLERQRRDLFQTKLELNNALMNSPYNFRKSSQYNGHPAFDSVATEVSIEMSDISTVSPDSSETTMEIDIELEKVDSKSNIIRKSDNDFEKSMSNIRRSSSKKGIMSIKEYLNIVDEYNWPIFEFTIATNGKPLTQLMEHICITSGLLKRLNLSEMHFLNFIENIEKGYHKDLRFHNSQHATDVVHCIYYLSRLPKIRKVLNDEDLLALYIGAAIHDHDHPGFSNKFLQETNDSLAKRYNDRSVLENHHLSSSFAILDKKENNFFSSNQTQLYNDFRSSVIELVLATDLALHVPILQQFKSRGAQFNPLTINEDKNLLMRLLMKCSDVSNPTKNFETIYSKWINLIMKEFYRQGDLEQKYFGSVKSPFCDRKKSDEVGKCQKGFIEFIVFPLFESLKSFESNFNDKWLLSNRERFSVE</sequence>
<feature type="binding site" evidence="5">
    <location>
        <position position="359"/>
    </location>
    <ligand>
        <name>Zn(2+)</name>
        <dbReference type="ChEBI" id="CHEBI:29105"/>
        <label>1</label>
    </ligand>
</feature>
<keyword evidence="2" id="KW-0378">Hydrolase</keyword>
<dbReference type="PROSITE" id="PS51845">
    <property type="entry name" value="PDEASE_I_2"/>
    <property type="match status" value="1"/>
</dbReference>
<feature type="domain" description="PDEase" evidence="7">
    <location>
        <begin position="117"/>
        <end position="450"/>
    </location>
</feature>
<dbReference type="PANTHER" id="PTHR11347">
    <property type="entry name" value="CYCLIC NUCLEOTIDE PHOSPHODIESTERASE"/>
    <property type="match status" value="1"/>
</dbReference>
<dbReference type="Pfam" id="PF00233">
    <property type="entry name" value="PDEase_I"/>
    <property type="match status" value="1"/>
</dbReference>
<organism evidence="8 9">
    <name type="scientific">Clydaea vesicula</name>
    <dbReference type="NCBI Taxonomy" id="447962"/>
    <lineage>
        <taxon>Eukaryota</taxon>
        <taxon>Fungi</taxon>
        <taxon>Fungi incertae sedis</taxon>
        <taxon>Chytridiomycota</taxon>
        <taxon>Chytridiomycota incertae sedis</taxon>
        <taxon>Chytridiomycetes</taxon>
        <taxon>Lobulomycetales</taxon>
        <taxon>Lobulomycetaceae</taxon>
        <taxon>Clydaea</taxon>
    </lineage>
</organism>
<feature type="active site" description="Proton donor" evidence="3">
    <location>
        <position position="208"/>
    </location>
</feature>
<feature type="binding site" evidence="4">
    <location>
        <position position="359"/>
    </location>
    <ligand>
        <name>AMP</name>
        <dbReference type="ChEBI" id="CHEBI:456215"/>
    </ligand>
</feature>
<dbReference type="InterPro" id="IPR036971">
    <property type="entry name" value="PDEase_catalytic_dom_sf"/>
</dbReference>
<gene>
    <name evidence="8" type="primary">PDE7A_2</name>
    <name evidence="8" type="ORF">HK099_003581</name>
</gene>
<feature type="binding site" evidence="5">
    <location>
        <position position="212"/>
    </location>
    <ligand>
        <name>Zn(2+)</name>
        <dbReference type="ChEBI" id="CHEBI:29105"/>
        <label>1</label>
    </ligand>
</feature>
<evidence type="ECO:0000256" key="1">
    <source>
        <dbReference type="ARBA" id="ARBA00022723"/>
    </source>
</evidence>
<keyword evidence="6" id="KW-0472">Membrane</keyword>
<name>A0AAD5U3E7_9FUNG</name>
<dbReference type="InterPro" id="IPR023088">
    <property type="entry name" value="PDEase"/>
</dbReference>
<dbReference type="Proteomes" id="UP001211065">
    <property type="component" value="Unassembled WGS sequence"/>
</dbReference>
<dbReference type="EMBL" id="JADGJW010000235">
    <property type="protein sequence ID" value="KAJ3221355.1"/>
    <property type="molecule type" value="Genomic_DNA"/>
</dbReference>
<keyword evidence="1 5" id="KW-0479">Metal-binding</keyword>
<comment type="caution">
    <text evidence="8">The sequence shown here is derived from an EMBL/GenBank/DDBJ whole genome shotgun (WGS) entry which is preliminary data.</text>
</comment>
<keyword evidence="6" id="KW-1133">Transmembrane helix</keyword>
<evidence type="ECO:0000313" key="8">
    <source>
        <dbReference type="EMBL" id="KAJ3221355.1"/>
    </source>
</evidence>
<dbReference type="AlphaFoldDB" id="A0AAD5U3E7"/>
<accession>A0AAD5U3E7</accession>
<feature type="transmembrane region" description="Helical" evidence="6">
    <location>
        <begin position="14"/>
        <end position="35"/>
    </location>
</feature>
<dbReference type="GO" id="GO:0046872">
    <property type="term" value="F:metal ion binding"/>
    <property type="evidence" value="ECO:0007669"/>
    <property type="project" value="UniProtKB-KW"/>
</dbReference>
<evidence type="ECO:0000259" key="7">
    <source>
        <dbReference type="PROSITE" id="PS51845"/>
    </source>
</evidence>
<dbReference type="GO" id="GO:0007165">
    <property type="term" value="P:signal transduction"/>
    <property type="evidence" value="ECO:0007669"/>
    <property type="project" value="InterPro"/>
</dbReference>
<dbReference type="Gene3D" id="1.10.1300.10">
    <property type="entry name" value="3'5'-cyclic nucleotide phosphodiesterase, catalytic domain"/>
    <property type="match status" value="1"/>
</dbReference>
<evidence type="ECO:0000256" key="2">
    <source>
        <dbReference type="ARBA" id="ARBA00022801"/>
    </source>
</evidence>
<feature type="binding site" evidence="4">
    <location>
        <begin position="208"/>
        <end position="212"/>
    </location>
    <ligand>
        <name>AMP</name>
        <dbReference type="ChEBI" id="CHEBI:456215"/>
    </ligand>
</feature>
<dbReference type="PRINTS" id="PR00387">
    <property type="entry name" value="PDIESTERASE1"/>
</dbReference>
<evidence type="ECO:0000256" key="6">
    <source>
        <dbReference type="SAM" id="Phobius"/>
    </source>
</evidence>
<evidence type="ECO:0000256" key="5">
    <source>
        <dbReference type="PIRSR" id="PIRSR623088-3"/>
    </source>
</evidence>
<feature type="binding site" evidence="5">
    <location>
        <position position="249"/>
    </location>
    <ligand>
        <name>Zn(2+)</name>
        <dbReference type="ChEBI" id="CHEBI:29105"/>
        <label>2</label>
    </ligand>
</feature>
<feature type="binding site" evidence="5">
    <location>
        <position position="249"/>
    </location>
    <ligand>
        <name>Zn(2+)</name>
        <dbReference type="ChEBI" id="CHEBI:29105"/>
        <label>1</label>
    </ligand>
</feature>
<feature type="binding site" evidence="5">
    <location>
        <position position="248"/>
    </location>
    <ligand>
        <name>Zn(2+)</name>
        <dbReference type="ChEBI" id="CHEBI:29105"/>
        <label>1</label>
    </ligand>
</feature>
<evidence type="ECO:0000256" key="4">
    <source>
        <dbReference type="PIRSR" id="PIRSR623088-2"/>
    </source>
</evidence>
<dbReference type="InterPro" id="IPR002073">
    <property type="entry name" value="PDEase_catalytic_dom"/>
</dbReference>
<reference evidence="8" key="1">
    <citation type="submission" date="2020-05" db="EMBL/GenBank/DDBJ databases">
        <title>Phylogenomic resolution of chytrid fungi.</title>
        <authorList>
            <person name="Stajich J.E."/>
            <person name="Amses K."/>
            <person name="Simmons R."/>
            <person name="Seto K."/>
            <person name="Myers J."/>
            <person name="Bonds A."/>
            <person name="Quandt C.A."/>
            <person name="Barry K."/>
            <person name="Liu P."/>
            <person name="Grigoriev I."/>
            <person name="Longcore J.E."/>
            <person name="James T.Y."/>
        </authorList>
    </citation>
    <scope>NUCLEOTIDE SEQUENCE</scope>
    <source>
        <strain evidence="8">JEL0476</strain>
    </source>
</reference>
<dbReference type="SUPFAM" id="SSF109604">
    <property type="entry name" value="HD-domain/PDEase-like"/>
    <property type="match status" value="1"/>
</dbReference>
<feature type="binding site" evidence="4">
    <location>
        <position position="413"/>
    </location>
    <ligand>
        <name>AMP</name>
        <dbReference type="ChEBI" id="CHEBI:456215"/>
    </ligand>
</feature>
<protein>
    <submittedName>
        <fullName evidence="8">High affinity cAMP-specific 3',5'-cyclic phosphodiesterase 7A</fullName>
    </submittedName>
</protein>
<feature type="binding site" evidence="4">
    <location>
        <position position="249"/>
    </location>
    <ligand>
        <name>AMP</name>
        <dbReference type="ChEBI" id="CHEBI:456215"/>
    </ligand>
</feature>
<keyword evidence="9" id="KW-1185">Reference proteome</keyword>